<evidence type="ECO:0000256" key="4">
    <source>
        <dbReference type="ARBA" id="ARBA00023015"/>
    </source>
</evidence>
<protein>
    <submittedName>
        <fullName evidence="8">Zf-HC2 domain-containing protein</fullName>
    </submittedName>
</protein>
<dbReference type="GO" id="GO:0016020">
    <property type="term" value="C:membrane"/>
    <property type="evidence" value="ECO:0007669"/>
    <property type="project" value="UniProtKB-SubCell"/>
</dbReference>
<gene>
    <name evidence="8" type="ORF">JHE00_05390</name>
</gene>
<dbReference type="PANTHER" id="PTHR37461:SF1">
    <property type="entry name" value="ANTI-SIGMA-K FACTOR RSKA"/>
    <property type="match status" value="1"/>
</dbReference>
<dbReference type="GO" id="GO:0016989">
    <property type="term" value="F:sigma factor antagonist activity"/>
    <property type="evidence" value="ECO:0007669"/>
    <property type="project" value="TreeGrafter"/>
</dbReference>
<evidence type="ECO:0000256" key="1">
    <source>
        <dbReference type="ARBA" id="ARBA00004167"/>
    </source>
</evidence>
<keyword evidence="9" id="KW-1185">Reference proteome</keyword>
<name>A0A934QNI7_9PSEU</name>
<dbReference type="AlphaFoldDB" id="A0A934QNI7"/>
<evidence type="ECO:0000259" key="7">
    <source>
        <dbReference type="Pfam" id="PF13490"/>
    </source>
</evidence>
<feature type="domain" description="Putative zinc-finger" evidence="7">
    <location>
        <begin position="13"/>
        <end position="40"/>
    </location>
</feature>
<evidence type="ECO:0000313" key="8">
    <source>
        <dbReference type="EMBL" id="MBK1783755.1"/>
    </source>
</evidence>
<dbReference type="InterPro" id="IPR041916">
    <property type="entry name" value="Anti_sigma_zinc_sf"/>
</dbReference>
<dbReference type="InterPro" id="IPR051474">
    <property type="entry name" value="Anti-sigma-K/W_factor"/>
</dbReference>
<dbReference type="Gene3D" id="1.10.10.1320">
    <property type="entry name" value="Anti-sigma factor, zinc-finger domain"/>
    <property type="match status" value="1"/>
</dbReference>
<proteinExistence type="predicted"/>
<evidence type="ECO:0000313" key="9">
    <source>
        <dbReference type="Proteomes" id="UP000635245"/>
    </source>
</evidence>
<evidence type="ECO:0000256" key="5">
    <source>
        <dbReference type="ARBA" id="ARBA00023136"/>
    </source>
</evidence>
<dbReference type="GO" id="GO:0006417">
    <property type="term" value="P:regulation of translation"/>
    <property type="evidence" value="ECO:0007669"/>
    <property type="project" value="TreeGrafter"/>
</dbReference>
<dbReference type="EMBL" id="JAENJH010000001">
    <property type="protein sequence ID" value="MBK1783755.1"/>
    <property type="molecule type" value="Genomic_DNA"/>
</dbReference>
<reference evidence="8" key="1">
    <citation type="submission" date="2020-12" db="EMBL/GenBank/DDBJ databases">
        <title>Prauserella sp. ASG 168, a novel actinomycete isolated from cave rock.</title>
        <authorList>
            <person name="Suriyachadkun C."/>
        </authorList>
    </citation>
    <scope>NUCLEOTIDE SEQUENCE</scope>
    <source>
        <strain evidence="8">ASG 168</strain>
    </source>
</reference>
<sequence length="81" mass="9178">MTTNDDHYDPHGLLGAYVLDAVTDTQREQFEQHLEQCPRCGEEIDELRAAAAWLGSVVPRTPRPATREFLLDQLDRTPQGD</sequence>
<keyword evidence="2" id="KW-0812">Transmembrane</keyword>
<keyword evidence="6" id="KW-0804">Transcription</keyword>
<keyword evidence="5" id="KW-0472">Membrane</keyword>
<dbReference type="RefSeq" id="WP_200315305.1">
    <property type="nucleotide sequence ID" value="NZ_JAENJH010000001.1"/>
</dbReference>
<dbReference type="PANTHER" id="PTHR37461">
    <property type="entry name" value="ANTI-SIGMA-K FACTOR RSKA"/>
    <property type="match status" value="1"/>
</dbReference>
<dbReference type="Pfam" id="PF13490">
    <property type="entry name" value="zf-HC2"/>
    <property type="match status" value="1"/>
</dbReference>
<evidence type="ECO:0000256" key="3">
    <source>
        <dbReference type="ARBA" id="ARBA00022989"/>
    </source>
</evidence>
<dbReference type="InterPro" id="IPR027383">
    <property type="entry name" value="Znf_put"/>
</dbReference>
<comment type="caution">
    <text evidence="8">The sequence shown here is derived from an EMBL/GenBank/DDBJ whole genome shotgun (WGS) entry which is preliminary data.</text>
</comment>
<evidence type="ECO:0000256" key="6">
    <source>
        <dbReference type="ARBA" id="ARBA00023163"/>
    </source>
</evidence>
<dbReference type="Proteomes" id="UP000635245">
    <property type="component" value="Unassembled WGS sequence"/>
</dbReference>
<keyword evidence="4" id="KW-0805">Transcription regulation</keyword>
<organism evidence="8 9">
    <name type="scientific">Prauserella cavernicola</name>
    <dbReference type="NCBI Taxonomy" id="2800127"/>
    <lineage>
        <taxon>Bacteria</taxon>
        <taxon>Bacillati</taxon>
        <taxon>Actinomycetota</taxon>
        <taxon>Actinomycetes</taxon>
        <taxon>Pseudonocardiales</taxon>
        <taxon>Pseudonocardiaceae</taxon>
        <taxon>Prauserella</taxon>
    </lineage>
</organism>
<evidence type="ECO:0000256" key="2">
    <source>
        <dbReference type="ARBA" id="ARBA00022692"/>
    </source>
</evidence>
<accession>A0A934QNI7</accession>
<keyword evidence="3" id="KW-1133">Transmembrane helix</keyword>
<comment type="subcellular location">
    <subcellularLocation>
        <location evidence="1">Membrane</location>
        <topology evidence="1">Single-pass membrane protein</topology>
    </subcellularLocation>
</comment>